<protein>
    <submittedName>
        <fullName evidence="2">DUF559 domain-containing protein</fullName>
    </submittedName>
</protein>
<keyword evidence="3" id="KW-1185">Reference proteome</keyword>
<proteinExistence type="predicted"/>
<dbReference type="Proteomes" id="UP001376459">
    <property type="component" value="Unassembled WGS sequence"/>
</dbReference>
<comment type="caution">
    <text evidence="2">The sequence shown here is derived from an EMBL/GenBank/DDBJ whole genome shotgun (WGS) entry which is preliminary data.</text>
</comment>
<dbReference type="EMBL" id="JBBKAK010000001">
    <property type="protein sequence ID" value="MEJ8671843.1"/>
    <property type="molecule type" value="Genomic_DNA"/>
</dbReference>
<reference evidence="2 3" key="1">
    <citation type="submission" date="2024-03" db="EMBL/GenBank/DDBJ databases">
        <title>Novel Streptomyces species of biotechnological and ecological value are a feature of Machair soil.</title>
        <authorList>
            <person name="Prole J.R."/>
            <person name="Goodfellow M."/>
            <person name="Allenby N."/>
            <person name="Ward A.C."/>
        </authorList>
    </citation>
    <scope>NUCLEOTIDE SEQUENCE [LARGE SCALE GENOMIC DNA]</scope>
    <source>
        <strain evidence="2 3">MS1.AVA.1</strain>
    </source>
</reference>
<evidence type="ECO:0000259" key="1">
    <source>
        <dbReference type="Pfam" id="PF04480"/>
    </source>
</evidence>
<sequence length="221" mass="24183">MAAVKPGHVALPGDLYSLSMAADFYETTVNHLKQVIRRHGPTLERDGLRYVTRDEAMQLLSTAPLGAYLCTTTPHVRVLTARCMLRVGLVLKRSEVARMVAKQLGQIPRGREGYRVTEHETLGVIIAAVRPLTARREFRVGPYLLDLYLPELSLAVECDEGGHSTYGVASEREREQFVMSALGCSFLRFNPDARSFNLGDVINSILTTHGGATVIGATGGT</sequence>
<evidence type="ECO:0000313" key="3">
    <source>
        <dbReference type="Proteomes" id="UP001376459"/>
    </source>
</evidence>
<organism evidence="2 3">
    <name type="scientific">Streptomyces machairae</name>
    <dbReference type="NCBI Taxonomy" id="3134109"/>
    <lineage>
        <taxon>Bacteria</taxon>
        <taxon>Bacillati</taxon>
        <taxon>Actinomycetota</taxon>
        <taxon>Actinomycetes</taxon>
        <taxon>Kitasatosporales</taxon>
        <taxon>Streptomycetaceae</taxon>
        <taxon>Streptomyces</taxon>
    </lineage>
</organism>
<feature type="domain" description="DUF559" evidence="1">
    <location>
        <begin position="134"/>
        <end position="207"/>
    </location>
</feature>
<gene>
    <name evidence="2" type="ORF">WKI71_36420</name>
</gene>
<accession>A0ABU8UTD2</accession>
<dbReference type="InterPro" id="IPR007569">
    <property type="entry name" value="DUF559"/>
</dbReference>
<evidence type="ECO:0000313" key="2">
    <source>
        <dbReference type="EMBL" id="MEJ8671843.1"/>
    </source>
</evidence>
<name>A0ABU8UTD2_9ACTN</name>
<dbReference type="Pfam" id="PF04480">
    <property type="entry name" value="DUF559"/>
    <property type="match status" value="1"/>
</dbReference>